<feature type="region of interest" description="N-terminal hotdog fold" evidence="9">
    <location>
        <begin position="989"/>
        <end position="1131"/>
    </location>
</feature>
<evidence type="ECO:0000259" key="12">
    <source>
        <dbReference type="PROSITE" id="PS52004"/>
    </source>
</evidence>
<dbReference type="Gene3D" id="3.40.47.10">
    <property type="match status" value="1"/>
</dbReference>
<evidence type="ECO:0000256" key="7">
    <source>
        <dbReference type="ARBA" id="ARBA00023002"/>
    </source>
</evidence>
<dbReference type="InterPro" id="IPR049552">
    <property type="entry name" value="PKS_DH_N"/>
</dbReference>
<dbReference type="SUPFAM" id="SSF53901">
    <property type="entry name" value="Thiolase-like"/>
    <property type="match status" value="1"/>
</dbReference>
<dbReference type="Gene3D" id="3.30.559.30">
    <property type="entry name" value="Nonribosomal peptide synthetase, condensation domain"/>
    <property type="match status" value="1"/>
</dbReference>
<dbReference type="InterPro" id="IPR023213">
    <property type="entry name" value="CAT-like_dom_sf"/>
</dbReference>
<keyword evidence="3" id="KW-0436">Ligase</keyword>
<dbReference type="GO" id="GO:0006633">
    <property type="term" value="P:fatty acid biosynthetic process"/>
    <property type="evidence" value="ECO:0007669"/>
    <property type="project" value="InterPro"/>
</dbReference>
<dbReference type="Proteomes" id="UP001172155">
    <property type="component" value="Unassembled WGS sequence"/>
</dbReference>
<dbReference type="Gene3D" id="3.30.300.30">
    <property type="match status" value="1"/>
</dbReference>
<dbReference type="InterPro" id="IPR032821">
    <property type="entry name" value="PKS_assoc"/>
</dbReference>
<keyword evidence="8" id="KW-0511">Multifunctional enzyme</keyword>
<feature type="domain" description="Ketosynthase family 3 (KS3)" evidence="12">
    <location>
        <begin position="14"/>
        <end position="480"/>
    </location>
</feature>
<dbReference type="CDD" id="cd19532">
    <property type="entry name" value="C_PKS-NRPS"/>
    <property type="match status" value="1"/>
</dbReference>
<dbReference type="GO" id="GO:0004315">
    <property type="term" value="F:3-oxoacyl-[acyl-carrier-protein] synthase activity"/>
    <property type="evidence" value="ECO:0007669"/>
    <property type="project" value="InterPro"/>
</dbReference>
<evidence type="ECO:0000313" key="15">
    <source>
        <dbReference type="Proteomes" id="UP001172155"/>
    </source>
</evidence>
<dbReference type="SMART" id="SM00825">
    <property type="entry name" value="PKS_KS"/>
    <property type="match status" value="1"/>
</dbReference>
<keyword evidence="6" id="KW-0677">Repeat</keyword>
<dbReference type="Pfam" id="PF08242">
    <property type="entry name" value="Methyltransf_12"/>
    <property type="match status" value="1"/>
</dbReference>
<keyword evidence="2" id="KW-0597">Phosphoprotein</keyword>
<dbReference type="InterPro" id="IPR042099">
    <property type="entry name" value="ANL_N_sf"/>
</dbReference>
<dbReference type="Pfam" id="PF00109">
    <property type="entry name" value="ketoacyl-synt"/>
    <property type="match status" value="1"/>
</dbReference>
<dbReference type="InterPro" id="IPR014030">
    <property type="entry name" value="Ketoacyl_synth_N"/>
</dbReference>
<feature type="active site" description="Proton acceptor; for dehydratase activity" evidence="9">
    <location>
        <position position="1023"/>
    </location>
</feature>
<dbReference type="Gene3D" id="1.10.1200.10">
    <property type="entry name" value="ACP-like"/>
    <property type="match status" value="2"/>
</dbReference>
<dbReference type="SUPFAM" id="SSF56801">
    <property type="entry name" value="Acetyl-CoA synthetase-like"/>
    <property type="match status" value="1"/>
</dbReference>
<feature type="region of interest" description="Disordered" evidence="10">
    <location>
        <begin position="3640"/>
        <end position="3664"/>
    </location>
</feature>
<dbReference type="InterPro" id="IPR016036">
    <property type="entry name" value="Malonyl_transacylase_ACP-bd"/>
</dbReference>
<dbReference type="PROSITE" id="PS00606">
    <property type="entry name" value="KS3_1"/>
    <property type="match status" value="1"/>
</dbReference>
<dbReference type="InterPro" id="IPR036291">
    <property type="entry name" value="NAD(P)-bd_dom_sf"/>
</dbReference>
<dbReference type="PANTHER" id="PTHR43775">
    <property type="entry name" value="FATTY ACID SYNTHASE"/>
    <property type="match status" value="1"/>
</dbReference>
<feature type="domain" description="Carrier" evidence="11">
    <location>
        <begin position="3675"/>
        <end position="3753"/>
    </location>
</feature>
<dbReference type="InterPro" id="IPR049551">
    <property type="entry name" value="PKS_DH_C"/>
</dbReference>
<gene>
    <name evidence="14" type="ORF">B0T18DRAFT_94806</name>
</gene>
<dbReference type="Gene3D" id="3.40.366.10">
    <property type="entry name" value="Malonyl-Coenzyme A Acyl Carrier Protein, domain 2"/>
    <property type="match status" value="1"/>
</dbReference>
<dbReference type="InterPro" id="IPR020845">
    <property type="entry name" value="AMP-binding_CS"/>
</dbReference>
<dbReference type="InterPro" id="IPR049900">
    <property type="entry name" value="PKS_mFAS_DH"/>
</dbReference>
<dbReference type="GO" id="GO:0009403">
    <property type="term" value="P:toxin biosynthetic process"/>
    <property type="evidence" value="ECO:0007669"/>
    <property type="project" value="UniProtKB-ARBA"/>
</dbReference>
<accession>A0AA40K7I7</accession>
<dbReference type="GO" id="GO:0008168">
    <property type="term" value="F:methyltransferase activity"/>
    <property type="evidence" value="ECO:0007669"/>
    <property type="project" value="UniProtKB-KW"/>
</dbReference>
<keyword evidence="1" id="KW-0596">Phosphopantetheine</keyword>
<dbReference type="InterPro" id="IPR045851">
    <property type="entry name" value="AMP-bd_C_sf"/>
</dbReference>
<name>A0AA40K7I7_9PEZI</name>
<dbReference type="Gene3D" id="3.40.50.12780">
    <property type="entry name" value="N-terminal domain of ligase-like"/>
    <property type="match status" value="1"/>
</dbReference>
<dbReference type="Pfam" id="PF02801">
    <property type="entry name" value="Ketoacyl-synt_C"/>
    <property type="match status" value="1"/>
</dbReference>
<dbReference type="PROSITE" id="PS00455">
    <property type="entry name" value="AMP_BINDING"/>
    <property type="match status" value="1"/>
</dbReference>
<dbReference type="InterPro" id="IPR014031">
    <property type="entry name" value="Ketoacyl_synth_C"/>
</dbReference>
<dbReference type="InterPro" id="IPR042104">
    <property type="entry name" value="PKS_dehydratase_sf"/>
</dbReference>
<dbReference type="SUPFAM" id="SSF52777">
    <property type="entry name" value="CoA-dependent acyltransferases"/>
    <property type="match status" value="2"/>
</dbReference>
<evidence type="ECO:0000256" key="10">
    <source>
        <dbReference type="SAM" id="MobiDB-lite"/>
    </source>
</evidence>
<evidence type="ECO:0008006" key="16">
    <source>
        <dbReference type="Google" id="ProtNLM"/>
    </source>
</evidence>
<dbReference type="InterPro" id="IPR013217">
    <property type="entry name" value="Methyltransf_12"/>
</dbReference>
<dbReference type="InterPro" id="IPR016035">
    <property type="entry name" value="Acyl_Trfase/lysoPLipase"/>
</dbReference>
<evidence type="ECO:0000259" key="11">
    <source>
        <dbReference type="PROSITE" id="PS50075"/>
    </source>
</evidence>
<keyword evidence="15" id="KW-1185">Reference proteome</keyword>
<evidence type="ECO:0000256" key="9">
    <source>
        <dbReference type="PROSITE-ProRule" id="PRU01363"/>
    </source>
</evidence>
<dbReference type="SMART" id="SM00823">
    <property type="entry name" value="PKS_PP"/>
    <property type="match status" value="2"/>
</dbReference>
<organism evidence="14 15">
    <name type="scientific">Schizothecium vesticola</name>
    <dbReference type="NCBI Taxonomy" id="314040"/>
    <lineage>
        <taxon>Eukaryota</taxon>
        <taxon>Fungi</taxon>
        <taxon>Dikarya</taxon>
        <taxon>Ascomycota</taxon>
        <taxon>Pezizomycotina</taxon>
        <taxon>Sordariomycetes</taxon>
        <taxon>Sordariomycetidae</taxon>
        <taxon>Sordariales</taxon>
        <taxon>Schizotheciaceae</taxon>
        <taxon>Schizothecium</taxon>
    </lineage>
</organism>
<dbReference type="CDD" id="cd02440">
    <property type="entry name" value="AdoMet_MTases"/>
    <property type="match status" value="1"/>
</dbReference>
<dbReference type="Pfam" id="PF07993">
    <property type="entry name" value="NAD_binding_4"/>
    <property type="match status" value="1"/>
</dbReference>
<dbReference type="SMART" id="SM00826">
    <property type="entry name" value="PKS_DH"/>
    <property type="match status" value="1"/>
</dbReference>
<sequence length="4133" mass="445828">MAPVHTLNYESYPREPIAIIGSACRFPGDASSPSKLWELLRQPRDVLKEIPGDRFNTAAFYHPDALHHGTTNVKHAYLLDDNLGHFDAQFFGVKPVEANSVDPQQRILLETVYEGLERAGIPLEKLHQSQTAVYVGVMSADYTELLARDIDAFPTYFASGTARSILANRISYFFDWRGPSMVIDTACSSSLFALHLAVQSLRAGESPTAVVAGANLVLAPDQFVAESKLNMLSPDGRSRMWDKGANGYARGDGVASLVLKTLSSAIADGDTIECIIRETGINQDGRTKGITMPSPIAQANLIWSTYKNAGLDLSKTEDRPQYFEAHGTGEPPPLFLPFATPLIVERPRRLTRLCFSGTPAGDPVEAEAIRTAFFGPVSGFQPSPSDPPLHVGSIKTVIGHTEGTAGVAGVLKGSLALQHGILPPNLLLNELNTSVKPFYDKLQIVQQADEWPVLPPGVPRRVSVNSFGFGGANAHAILESYHAPIPVPQQEETRPTDKTGHLTPFNFSASSEKSLARLLEAYASHIRANPTTDLSDLAFTLNTRRSTLQVRVAVPAVSADGLALKLDELAKTPSGAVTVNSSGSGYPALLGIFTGQGAQWAAMGAKLLAGSAIAAASLRRLQGALDSLPVEHRPEWTLWEELSKDKTSSRVGEAAFSQPLCTAIQILLVDLLEAANVRFKAVVGHSSGEIGAAYAAGYLSSEDAIRIAYYRGYFLHLAKGPEGSGAGAMLAVGTSREDAQALIELEELAGRVVIAASNSPESLTLSGDAEAIETAKTILEDEKKFARLLKVDKAYHSHHMLPAAIPYTAALAAIGIKARARVDGRERPAWISSVYAEDVESLSHDALGPGYWTQNMVGQVKFSQAVEQAASALGPFDLGVEVGPHPSLKSPALQTIQAVAGQSIPYTSLLRRGAHDLEAFAEGLGSIWRSLGAGVVDFATLETVEASAAGRPPPQLLKTLPSYPWEHDRVYWHESRWSKAFRTSRQSPHQLLGTRAPDGTDIDGEVRWRNRLHPREVPWLVHHQVERQIVFPAAGYLSAAVEAVAQLHGVGSIQLLEFQDVVIGQALVLEENSDVETQFSLRTTDTETPIGEKQGGSVVSAVFAFYSASNKDPVSMVKNASGRVRITLGTPSHDVLPRPHAPEREFLDVDPDRFYKTVGEVGFGYSGPFRKLHATRRRLDESAGLIKTPDANEEGAEGDAAPLILHPGTLDCAIQSIILAYSYPGDGKMRSIYLPTTIDRLRINVWASAKLKGPPGSKLPFYASINGSQSQGGLAGDVEIHSADGATTLVQLQGLHTTPLTKPAPSNDVKLFFETAWDVEAPVGNKSLWEGTEGAVADQSGNFALSFSLERVAYYYVRTLGEAIPVPERTQLDWHHKIFFQYIDNIVQQVASGTHPYAKTEWADDSHDVILAIMDKYPDSIDLRLMRAVGENMVAAVRNEMNILEAMMKDNMLNDFYAYALGMDEYLVDMSRMIGQLSHRFPHLSVLEIGAGTGGATSMILQQLQGSFSSYTYTDISSGFFEKAQDKFAKHRSRMVFKVLDIERDVQEQGYEPHSQDLVIASLVLHATRNLEETMTNARKLLKPGGRLLMLELTDNDPIRFGFIFGGLPGWWLGHQDGRTMSPCVGIGEWEALMKKTGFSSIEAITPHNTTFPLPLSVIITQAVDDRVEFLREPLSPAAAVLGAQHLTIIGGDSSGNTGLASRIISAAGRHYQQPVKQISSLADVAQHELPFLGSVVSIVDLGAEPAFDSVSAEKLSALQGIFRQSKNIVWATVSGLADSPYRNMYRGLQRSVIKELKHIRVQLLDFASEAEICSDEIARRLLQLEAASRWEQDGQLSNLLWYQEPEVRIANGGKALVPRVRPSTQRNQRYNSGRRRITEDINLDSSIVSIRRAAAGGGFSIEKSGDATAGTSAPLSHDRVEVRLSHSLTNPIKLPGGSSLYLSAGKLNASRDGRVYVIALSETLDSVVRIPRDWVISVSDHVALDGDGHRGELEAKRAIVGLYTNLVAGGILAGAQPRDVVAVLDPGFSLGNALIPLSADRGVQLILFTSTKTAASVSGQPWVHVHPRATGRALHKVVPARPTRFVNVGGSHDLVAAFAAVLPFGSTVVRGGLTSQPKAHLAEDSHSAVSAASGDFHAAWARFKHGGQTVAAAGTDALLPVVTLAELASASVVPPSASAQAVVAWSASPSVPLPISPASKAVRFAPNRTYWMAGLTGSLGLSLVEWMVGQGARYVALSSRNPKVDDAWLRVIAARGATVAVFSNDITSREDVRDLHRRIRETLPPIAGVAQGAMVLDDSLFSDASLQRLHKVLRPKVQGSIHLDEIFSEDNTDEKLDFFVFFSSVAYVTGNAGQSIYAAANAFMASLASQRRVRGLAASVINIGAILGAGYVSRELTEEQQEYLRKVGHMWMSEQDAHEIFAEGVRASDPKSADSLEFETGFRTDKDRARDLADEPPMFQHLGAGLGDDISTTGDSKTRRQTVKTKARLLEATNHEQVFDILKEGFLLKLQVALQSDPARTTLDASLDELGADSLVAVDIRSWFLNELGVDLPVLKILNSPSVRDLLVFAQEILPTAAIPNVAGSAASDAQPIDPPVSESVSSRRFSDTLAASGPESVATSQDVSPPSTAPSEIDDAIDPAKGSEGKLPDSTETVASRTAPLSFGQSRFWFLKHFVEDQTAFNITTVIKLRGKINAEALVNAVAAVGQRHEALRTRFTVDEATKTPVQVVLPTSNLRLEQISISNATELDEAIQQLKGHVYDLEHAEALRIQLLTLSAEQHFLLLGYHHIYLDGIGYVVLISDLENAYGGTLVTTPTASEVLQYPDFALKQIHEYESGAWSDELSFWRRQFAELPKPLPLLPIAGLSTRPTASQFGSHASSFRVDRGLADKISQVARRFKVTPFHLYLAVFQVLLYRYVGDEEGKDIVIGVADGNRKEANVLRSLGIFLNLLPLRLRLSGGSQQTFSETLREAQTVADGAFGNSRVPFDVLLNELNVPRVPSHSPLFQAFLNYRQNMQEARGFLGCEGKLDIVAAGQTDYDISLDVLDLSASGGASLVAVATQKNLYAPEAAERLASSFQTLLRQFVDNPAARVTKPTLHLQADVDSAVAAGRGPEAPIQYPTIVHRIDAASEKYADRTALRDALGNIPTYRDLSKRVDGLAEHLTALGVGSGSAVGVFQVAGADWIASVLAILRAGAAYVPLDPKVGLERLSLVAKDSRIAAVLVDAQTATAEFARTQRDFGVVVTDVSSIPPSSGTQRAPNRAQPADVAVIMYSSGSTGVPKGVALLHSNISSYADTAPLGWGLREGEETFLNQASYTFDVSLQQTIVALGLGSTVVVMGTAAREDPAALSRLVASENITVTGATPTEYQAWARHWSPELLRGSSWRVAFTWGEPVSKQQIRAFGFLDKPDLRLIDAYGPAEATITSAHAEVSHAQVLAVDESAPGHPKFPLVATPNTSVYIVDDNHQAVPAGVLGEVVLSGASIAKGYLNDEALTASRFVIDKHASQYFQAHGWSRAHLTGDRGRLTPDGRLVLHGRIEGSTQVKLAGIRIDLQDVEATIVSANAEVLQAVVSARRSPGSDTPFLVAYVVLSSRVDGDPSAKSRLLQQLPSTLPLPHYMRPVRAIRAGYLPTNSSGKLDRRRVDTWPMPPPSDIKQGGLGEVTTTAPKGLTEFQDTVARLWRDALPEGVLPFQTSLDAQSDFFHAGGSSLSLISLQGLIKERFQISVPLHKLFQASSLGEMAAAVQAELRNTESKFDGAANAAVPPSVIDWEQEAALPLDLLQLGDGNDKGSEANVPDAQPRIIALTGATGFIGREILRRLTDNTTISRIHLLAVRKEVSQLSPNFQSLFTHPKVTVHAGDLGAPQLGLTDSLVSSIFSTVDAIIHAGADVSFLKTYHSLRLVNVASTRELVRLSLSTGRQIPFHFVSSATVARLAVNADSFGRESIRPHPPTAADAQGDGYVAAKWVSEVLLENAATQLGLPVWIHRPTSVTGEGANERDLMSNVSRYIQELKAVPDTREWKGNFDFVEVGKVAEDIVGAVLHGHEVGNEAGQGKNLHFRFQSADVQVSGHEIAAPSSDGSGGGNGFRVLPFGVWVDEAEAAGLDPLLVLYLRRAEQGQLLIPKLRKD</sequence>
<dbReference type="Pfam" id="PF16197">
    <property type="entry name" value="KAsynt_C_assoc"/>
    <property type="match status" value="1"/>
</dbReference>
<dbReference type="InterPro" id="IPR020806">
    <property type="entry name" value="PKS_PP-bd"/>
</dbReference>
<dbReference type="EMBL" id="JAUKUD010000003">
    <property type="protein sequence ID" value="KAK0748891.1"/>
    <property type="molecule type" value="Genomic_DNA"/>
</dbReference>
<dbReference type="PROSITE" id="PS00012">
    <property type="entry name" value="PHOSPHOPANTETHEINE"/>
    <property type="match status" value="1"/>
</dbReference>
<dbReference type="Gene3D" id="3.10.129.110">
    <property type="entry name" value="Polyketide synthase dehydratase"/>
    <property type="match status" value="1"/>
</dbReference>
<dbReference type="CDD" id="cd00833">
    <property type="entry name" value="PKS"/>
    <property type="match status" value="1"/>
</dbReference>
<dbReference type="Pfam" id="PF21089">
    <property type="entry name" value="PKS_DH_N"/>
    <property type="match status" value="1"/>
</dbReference>
<dbReference type="InterPro" id="IPR018201">
    <property type="entry name" value="Ketoacyl_synth_AS"/>
</dbReference>
<dbReference type="SUPFAM" id="SSF47336">
    <property type="entry name" value="ACP-like"/>
    <property type="match status" value="2"/>
</dbReference>
<feature type="compositionally biased region" description="Polar residues" evidence="10">
    <location>
        <begin position="2619"/>
        <end position="2632"/>
    </location>
</feature>
<dbReference type="Pfam" id="PF00668">
    <property type="entry name" value="Condensation"/>
    <property type="match status" value="1"/>
</dbReference>
<dbReference type="Gene3D" id="3.30.559.10">
    <property type="entry name" value="Chloramphenicol acetyltransferase-like domain"/>
    <property type="match status" value="1"/>
</dbReference>
<dbReference type="GO" id="GO:0004312">
    <property type="term" value="F:fatty acid synthase activity"/>
    <property type="evidence" value="ECO:0007669"/>
    <property type="project" value="TreeGrafter"/>
</dbReference>
<dbReference type="Gene3D" id="3.40.50.720">
    <property type="entry name" value="NAD(P)-binding Rossmann-like Domain"/>
    <property type="match status" value="2"/>
</dbReference>
<dbReference type="SUPFAM" id="SSF53335">
    <property type="entry name" value="S-adenosyl-L-methionine-dependent methyltransferases"/>
    <property type="match status" value="1"/>
</dbReference>
<dbReference type="GO" id="GO:0016874">
    <property type="term" value="F:ligase activity"/>
    <property type="evidence" value="ECO:0007669"/>
    <property type="project" value="UniProtKB-KW"/>
</dbReference>
<dbReference type="PROSITE" id="PS52004">
    <property type="entry name" value="KS3_2"/>
    <property type="match status" value="1"/>
</dbReference>
<dbReference type="InterPro" id="IPR006162">
    <property type="entry name" value="Ppantetheine_attach_site"/>
</dbReference>
<dbReference type="SUPFAM" id="SSF51735">
    <property type="entry name" value="NAD(P)-binding Rossmann-fold domains"/>
    <property type="match status" value="2"/>
</dbReference>
<keyword evidence="4" id="KW-0489">Methyltransferase</keyword>
<dbReference type="InterPro" id="IPR020841">
    <property type="entry name" value="PKS_Beta-ketoAc_synthase_dom"/>
</dbReference>
<dbReference type="PROSITE" id="PS52019">
    <property type="entry name" value="PKS_MFAS_DH"/>
    <property type="match status" value="1"/>
</dbReference>
<dbReference type="InterPro" id="IPR013120">
    <property type="entry name" value="FAR_NAD-bd"/>
</dbReference>
<evidence type="ECO:0000256" key="2">
    <source>
        <dbReference type="ARBA" id="ARBA00022553"/>
    </source>
</evidence>
<dbReference type="InterPro" id="IPR009081">
    <property type="entry name" value="PP-bd_ACP"/>
</dbReference>
<dbReference type="InterPro" id="IPR001227">
    <property type="entry name" value="Ac_transferase_dom_sf"/>
</dbReference>
<dbReference type="InterPro" id="IPR057326">
    <property type="entry name" value="KR_dom"/>
</dbReference>
<reference evidence="14" key="1">
    <citation type="submission" date="2023-06" db="EMBL/GenBank/DDBJ databases">
        <title>Genome-scale phylogeny and comparative genomics of the fungal order Sordariales.</title>
        <authorList>
            <consortium name="Lawrence Berkeley National Laboratory"/>
            <person name="Hensen N."/>
            <person name="Bonometti L."/>
            <person name="Westerberg I."/>
            <person name="Brannstrom I.O."/>
            <person name="Guillou S."/>
            <person name="Cros-Aarteil S."/>
            <person name="Calhoun S."/>
            <person name="Haridas S."/>
            <person name="Kuo A."/>
            <person name="Mondo S."/>
            <person name="Pangilinan J."/>
            <person name="Riley R."/>
            <person name="LaButti K."/>
            <person name="Andreopoulos B."/>
            <person name="Lipzen A."/>
            <person name="Chen C."/>
            <person name="Yanf M."/>
            <person name="Daum C."/>
            <person name="Ng V."/>
            <person name="Clum A."/>
            <person name="Steindorff A."/>
            <person name="Ohm R."/>
            <person name="Martin F."/>
            <person name="Silar P."/>
            <person name="Natvig D."/>
            <person name="Lalanne C."/>
            <person name="Gautier V."/>
            <person name="Ament-velasquez S.L."/>
            <person name="Kruys A."/>
            <person name="Hutchinson M.I."/>
            <person name="Powell A.J."/>
            <person name="Barry K."/>
            <person name="Miller A.N."/>
            <person name="Grigoriev I.V."/>
            <person name="Debuchy R."/>
            <person name="Gladieux P."/>
            <person name="Thoren M.H."/>
            <person name="Johannesson H."/>
        </authorList>
    </citation>
    <scope>NUCLEOTIDE SEQUENCE</scope>
    <source>
        <strain evidence="14">SMH3187-1</strain>
    </source>
</reference>
<dbReference type="Pfam" id="PF14765">
    <property type="entry name" value="PS-DH"/>
    <property type="match status" value="1"/>
</dbReference>
<dbReference type="SUPFAM" id="SSF55048">
    <property type="entry name" value="Probable ACP-binding domain of malonyl-CoA ACP transacylase"/>
    <property type="match status" value="1"/>
</dbReference>
<feature type="domain" description="Carrier" evidence="11">
    <location>
        <begin position="2497"/>
        <end position="2575"/>
    </location>
</feature>
<keyword evidence="5" id="KW-0808">Transferase</keyword>
<dbReference type="CDD" id="cd05930">
    <property type="entry name" value="A_NRPS"/>
    <property type="match status" value="1"/>
</dbReference>
<feature type="region of interest" description="C-terminal hotdog fold" evidence="9">
    <location>
        <begin position="1146"/>
        <end position="1306"/>
    </location>
</feature>
<dbReference type="PROSITE" id="PS50075">
    <property type="entry name" value="CARRIER"/>
    <property type="match status" value="2"/>
</dbReference>
<dbReference type="InterPro" id="IPR000873">
    <property type="entry name" value="AMP-dep_synth/lig_dom"/>
</dbReference>
<dbReference type="InterPro" id="IPR001242">
    <property type="entry name" value="Condensation_dom"/>
</dbReference>
<feature type="active site" description="Proton donor; for dehydratase activity" evidence="9">
    <location>
        <position position="1211"/>
    </location>
</feature>
<evidence type="ECO:0000256" key="3">
    <source>
        <dbReference type="ARBA" id="ARBA00022598"/>
    </source>
</evidence>
<dbReference type="InterPro" id="IPR013968">
    <property type="entry name" value="PKS_KR"/>
</dbReference>
<dbReference type="GO" id="GO:0016491">
    <property type="term" value="F:oxidoreductase activity"/>
    <property type="evidence" value="ECO:0007669"/>
    <property type="project" value="UniProtKB-KW"/>
</dbReference>
<evidence type="ECO:0000256" key="1">
    <source>
        <dbReference type="ARBA" id="ARBA00022450"/>
    </source>
</evidence>
<dbReference type="InterPro" id="IPR050091">
    <property type="entry name" value="PKS_NRPS_Biosynth_Enz"/>
</dbReference>
<evidence type="ECO:0000256" key="8">
    <source>
        <dbReference type="ARBA" id="ARBA00023268"/>
    </source>
</evidence>
<dbReference type="SMART" id="SM00827">
    <property type="entry name" value="PKS_AT"/>
    <property type="match status" value="1"/>
</dbReference>
<dbReference type="GO" id="GO:0031177">
    <property type="term" value="F:phosphopantetheine binding"/>
    <property type="evidence" value="ECO:0007669"/>
    <property type="project" value="InterPro"/>
</dbReference>
<dbReference type="Pfam" id="PF00550">
    <property type="entry name" value="PP-binding"/>
    <property type="match status" value="2"/>
</dbReference>
<dbReference type="SUPFAM" id="SSF52151">
    <property type="entry name" value="FabD/lysophospholipase-like"/>
    <property type="match status" value="1"/>
</dbReference>
<feature type="region of interest" description="Disordered" evidence="10">
    <location>
        <begin position="2586"/>
        <end position="2655"/>
    </location>
</feature>
<evidence type="ECO:0000256" key="5">
    <source>
        <dbReference type="ARBA" id="ARBA00022679"/>
    </source>
</evidence>
<dbReference type="InterPro" id="IPR020807">
    <property type="entry name" value="PKS_DH"/>
</dbReference>
<dbReference type="InterPro" id="IPR029063">
    <property type="entry name" value="SAM-dependent_MTases_sf"/>
</dbReference>
<dbReference type="InterPro" id="IPR014043">
    <property type="entry name" value="Acyl_transferase_dom"/>
</dbReference>
<dbReference type="PANTHER" id="PTHR43775:SF20">
    <property type="entry name" value="HYBRID PKS-NRPS SYNTHETASE APDA"/>
    <property type="match status" value="1"/>
</dbReference>
<dbReference type="InterPro" id="IPR016039">
    <property type="entry name" value="Thiolase-like"/>
</dbReference>
<dbReference type="Pfam" id="PF00501">
    <property type="entry name" value="AMP-binding"/>
    <property type="match status" value="1"/>
</dbReference>
<dbReference type="Gene3D" id="3.40.50.150">
    <property type="entry name" value="Vaccinia Virus protein VP39"/>
    <property type="match status" value="1"/>
</dbReference>
<feature type="domain" description="PKS/mFAS DH" evidence="13">
    <location>
        <begin position="989"/>
        <end position="1306"/>
    </location>
</feature>
<evidence type="ECO:0000259" key="13">
    <source>
        <dbReference type="PROSITE" id="PS52019"/>
    </source>
</evidence>
<comment type="caution">
    <text evidence="14">The sequence shown here is derived from an EMBL/GenBank/DDBJ whole genome shotgun (WGS) entry which is preliminary data.</text>
</comment>
<dbReference type="SMART" id="SM00822">
    <property type="entry name" value="PKS_KR"/>
    <property type="match status" value="1"/>
</dbReference>
<dbReference type="InterPro" id="IPR036736">
    <property type="entry name" value="ACP-like_sf"/>
</dbReference>
<dbReference type="GO" id="GO:0032259">
    <property type="term" value="P:methylation"/>
    <property type="evidence" value="ECO:0007669"/>
    <property type="project" value="UniProtKB-KW"/>
</dbReference>
<dbReference type="Pfam" id="PF08659">
    <property type="entry name" value="KR"/>
    <property type="match status" value="1"/>
</dbReference>
<keyword evidence="7" id="KW-0560">Oxidoreductase</keyword>
<evidence type="ECO:0000313" key="14">
    <source>
        <dbReference type="EMBL" id="KAK0748891.1"/>
    </source>
</evidence>
<protein>
    <recommendedName>
        <fullName evidence="16">Polyketide synthase</fullName>
    </recommendedName>
</protein>
<evidence type="ECO:0000256" key="4">
    <source>
        <dbReference type="ARBA" id="ARBA00022603"/>
    </source>
</evidence>
<dbReference type="Pfam" id="PF00698">
    <property type="entry name" value="Acyl_transf_1"/>
    <property type="match status" value="1"/>
</dbReference>
<proteinExistence type="predicted"/>
<evidence type="ECO:0000256" key="6">
    <source>
        <dbReference type="ARBA" id="ARBA00022737"/>
    </source>
</evidence>